<dbReference type="RefSeq" id="WP_110005654.1">
    <property type="nucleotide sequence ID" value="NZ_QGTX01000001.1"/>
</dbReference>
<evidence type="ECO:0000313" key="5">
    <source>
        <dbReference type="EMBL" id="PWW23200.1"/>
    </source>
</evidence>
<dbReference type="GO" id="GO:0003677">
    <property type="term" value="F:DNA binding"/>
    <property type="evidence" value="ECO:0007669"/>
    <property type="project" value="UniProtKB-KW"/>
</dbReference>
<keyword evidence="2" id="KW-0238">DNA-binding</keyword>
<dbReference type="SMART" id="SM00421">
    <property type="entry name" value="HTH_LUXR"/>
    <property type="match status" value="1"/>
</dbReference>
<dbReference type="EMBL" id="QGTX01000001">
    <property type="protein sequence ID" value="PWW23200.1"/>
    <property type="molecule type" value="Genomic_DNA"/>
</dbReference>
<evidence type="ECO:0000256" key="3">
    <source>
        <dbReference type="ARBA" id="ARBA00023163"/>
    </source>
</evidence>
<evidence type="ECO:0000259" key="4">
    <source>
        <dbReference type="PROSITE" id="PS50043"/>
    </source>
</evidence>
<dbReference type="SUPFAM" id="SSF46894">
    <property type="entry name" value="C-terminal effector domain of the bipartite response regulators"/>
    <property type="match status" value="1"/>
</dbReference>
<dbReference type="PANTHER" id="PTHR44688">
    <property type="entry name" value="DNA-BINDING TRANSCRIPTIONAL ACTIVATOR DEVR_DOSR"/>
    <property type="match status" value="1"/>
</dbReference>
<dbReference type="PROSITE" id="PS50043">
    <property type="entry name" value="HTH_LUXR_2"/>
    <property type="match status" value="1"/>
</dbReference>
<dbReference type="AlphaFoldDB" id="A0A317QNL8"/>
<evidence type="ECO:0000256" key="2">
    <source>
        <dbReference type="ARBA" id="ARBA00023125"/>
    </source>
</evidence>
<organism evidence="5 6">
    <name type="scientific">Geodermatophilus normandii</name>
    <dbReference type="NCBI Taxonomy" id="1137989"/>
    <lineage>
        <taxon>Bacteria</taxon>
        <taxon>Bacillati</taxon>
        <taxon>Actinomycetota</taxon>
        <taxon>Actinomycetes</taxon>
        <taxon>Geodermatophilales</taxon>
        <taxon>Geodermatophilaceae</taxon>
        <taxon>Geodermatophilus</taxon>
    </lineage>
</organism>
<dbReference type="CDD" id="cd06170">
    <property type="entry name" value="LuxR_C_like"/>
    <property type="match status" value="1"/>
</dbReference>
<keyword evidence="1" id="KW-0805">Transcription regulation</keyword>
<dbReference type="InterPro" id="IPR000792">
    <property type="entry name" value="Tscrpt_reg_LuxR_C"/>
</dbReference>
<dbReference type="Proteomes" id="UP000246661">
    <property type="component" value="Unassembled WGS sequence"/>
</dbReference>
<gene>
    <name evidence="5" type="ORF">JD79_02369</name>
</gene>
<dbReference type="InterPro" id="IPR036388">
    <property type="entry name" value="WH-like_DNA-bd_sf"/>
</dbReference>
<dbReference type="GO" id="GO:0006355">
    <property type="term" value="P:regulation of DNA-templated transcription"/>
    <property type="evidence" value="ECO:0007669"/>
    <property type="project" value="InterPro"/>
</dbReference>
<dbReference type="OrthoDB" id="3518313at2"/>
<proteinExistence type="predicted"/>
<sequence length="264" mass="27749">MGTGHLHARDADDLLELLRAARSEDPGPVLPWGLLEGLVRLVPCGVVLTCRLLDHRDCRTVVVQGALADGTRGVEHADARALEGPYARLRSPVTGGSRGVRALRRALASPFPRPVDGGGPARAEVVTDVPGELVVPLRSPAGPAAHLLLLRTDDEPFPDRDPSLLELARPHLVEVWAAAERRRAGIPRLTAREWEVLALAAAGLVTDEIAAALCIAVGTARKHAEHIREKCGAHSLAEAAARCLPAGSGPLPPGARDGLGPPGR</sequence>
<keyword evidence="6" id="KW-1185">Reference proteome</keyword>
<dbReference type="Gene3D" id="1.10.10.10">
    <property type="entry name" value="Winged helix-like DNA-binding domain superfamily/Winged helix DNA-binding domain"/>
    <property type="match status" value="1"/>
</dbReference>
<dbReference type="PANTHER" id="PTHR44688:SF16">
    <property type="entry name" value="DNA-BINDING TRANSCRIPTIONAL ACTIVATOR DEVR_DOSR"/>
    <property type="match status" value="1"/>
</dbReference>
<evidence type="ECO:0000313" key="6">
    <source>
        <dbReference type="Proteomes" id="UP000246661"/>
    </source>
</evidence>
<evidence type="ECO:0000256" key="1">
    <source>
        <dbReference type="ARBA" id="ARBA00023015"/>
    </source>
</evidence>
<keyword evidence="3" id="KW-0804">Transcription</keyword>
<feature type="domain" description="HTH luxR-type" evidence="4">
    <location>
        <begin position="182"/>
        <end position="247"/>
    </location>
</feature>
<dbReference type="Pfam" id="PF00196">
    <property type="entry name" value="GerE"/>
    <property type="match status" value="1"/>
</dbReference>
<comment type="caution">
    <text evidence="5">The sequence shown here is derived from an EMBL/GenBank/DDBJ whole genome shotgun (WGS) entry which is preliminary data.</text>
</comment>
<dbReference type="InterPro" id="IPR016032">
    <property type="entry name" value="Sig_transdc_resp-reg_C-effctor"/>
</dbReference>
<protein>
    <submittedName>
        <fullName evidence="5">Regulatory LuxR family protein</fullName>
    </submittedName>
</protein>
<reference evidence="6" key="1">
    <citation type="submission" date="2018-05" db="EMBL/GenBank/DDBJ databases">
        <authorList>
            <person name="Klenk H.-P."/>
            <person name="Huntemann M."/>
            <person name="Clum A."/>
            <person name="Pillay M."/>
            <person name="Palaniappan K."/>
            <person name="Varghese N."/>
            <person name="Mikhailova N."/>
            <person name="Stamatis D."/>
            <person name="Reddy T."/>
            <person name="Daum C."/>
            <person name="Shapiro N."/>
            <person name="Ivanova N."/>
            <person name="Kyrpides N."/>
            <person name="Woyke T."/>
        </authorList>
    </citation>
    <scope>NUCLEOTIDE SEQUENCE [LARGE SCALE GENOMIC DNA]</scope>
    <source>
        <strain evidence="6">DSM 45417</strain>
    </source>
</reference>
<accession>A0A317QNL8</accession>
<name>A0A317QNL8_9ACTN</name>
<dbReference type="PRINTS" id="PR00038">
    <property type="entry name" value="HTHLUXR"/>
</dbReference>